<evidence type="ECO:0000313" key="3">
    <source>
        <dbReference type="Proteomes" id="UP000006237"/>
    </source>
</evidence>
<dbReference type="Gene3D" id="3.20.20.70">
    <property type="entry name" value="Aldolase class I"/>
    <property type="match status" value="1"/>
</dbReference>
<evidence type="ECO:0000256" key="1">
    <source>
        <dbReference type="ARBA" id="ARBA00023239"/>
    </source>
</evidence>
<proteinExistence type="predicted"/>
<sequence>MRDNPNIIGVKDTIDSLAHNRSLIQAVGDRIAIFSGFDEY</sequence>
<keyword evidence="3" id="KW-1185">Reference proteome</keyword>
<organism evidence="2 3">
    <name type="scientific">Corynebacterium glucuronolyticum ATCC 51866</name>
    <dbReference type="NCBI Taxonomy" id="548478"/>
    <lineage>
        <taxon>Bacteria</taxon>
        <taxon>Bacillati</taxon>
        <taxon>Actinomycetota</taxon>
        <taxon>Actinomycetes</taxon>
        <taxon>Mycobacteriales</taxon>
        <taxon>Corynebacteriaceae</taxon>
        <taxon>Corynebacterium</taxon>
    </lineage>
</organism>
<gene>
    <name evidence="2" type="ORF">HMPREF0293_0566</name>
</gene>
<reference evidence="2 3" key="1">
    <citation type="submission" date="2009-01" db="EMBL/GenBank/DDBJ databases">
        <authorList>
            <person name="Qin X."/>
            <person name="Bachman B."/>
            <person name="Battles P."/>
            <person name="Bell A."/>
            <person name="Bess C."/>
            <person name="Bickham C."/>
            <person name="Chaboub L."/>
            <person name="Chen D."/>
            <person name="Coyle M."/>
            <person name="Deiros D.R."/>
            <person name="Dinh H."/>
            <person name="Forbes L."/>
            <person name="Fowler G."/>
            <person name="Francisco L."/>
            <person name="Fu Q."/>
            <person name="Gubbala S."/>
            <person name="Hale W."/>
            <person name="Han Y."/>
            <person name="Hemphill L."/>
            <person name="Highlander S.K."/>
            <person name="Hirani K."/>
            <person name="Hogues M."/>
            <person name="Jackson L."/>
            <person name="Jakkamsetti A."/>
            <person name="Javaid M."/>
            <person name="Jiang H."/>
            <person name="Korchina V."/>
            <person name="Kovar C."/>
            <person name="Lara F."/>
            <person name="Lee S."/>
            <person name="Mata R."/>
            <person name="Mathew T."/>
            <person name="Moen C."/>
            <person name="Morales K."/>
            <person name="Munidasa M."/>
            <person name="Nazareth L."/>
            <person name="Ngo R."/>
            <person name="Nguyen L."/>
            <person name="Okwuonu G."/>
            <person name="Ongeri F."/>
            <person name="Patil S."/>
            <person name="Petrosino J."/>
            <person name="Pham C."/>
            <person name="Pham P."/>
            <person name="Pu L.-L."/>
            <person name="Puazo M."/>
            <person name="Raj R."/>
            <person name="Reid J."/>
            <person name="Rouhana J."/>
            <person name="Saada N."/>
            <person name="Shang Y."/>
            <person name="Simmons D."/>
            <person name="Thornton R."/>
            <person name="Warren J."/>
            <person name="Weissenberger G."/>
            <person name="Zhang J."/>
            <person name="Zhang L."/>
            <person name="Zhou C."/>
            <person name="Zhu D."/>
            <person name="Muzny D."/>
            <person name="Worley K."/>
            <person name="Gibbs R."/>
        </authorList>
    </citation>
    <scope>NUCLEOTIDE SEQUENCE [LARGE SCALE GENOMIC DNA]</scope>
    <source>
        <strain evidence="2 3">ATCC 51866</strain>
    </source>
</reference>
<dbReference type="InterPro" id="IPR013785">
    <property type="entry name" value="Aldolase_TIM"/>
</dbReference>
<evidence type="ECO:0000313" key="2">
    <source>
        <dbReference type="EMBL" id="EEI63935.1"/>
    </source>
</evidence>
<accession>A0ABM9XRV7</accession>
<protein>
    <submittedName>
        <fullName evidence="2">Uncharacterized protein</fullName>
    </submittedName>
</protein>
<comment type="caution">
    <text evidence="2">The sequence shown here is derived from an EMBL/GenBank/DDBJ whole genome shotgun (WGS) entry which is preliminary data.</text>
</comment>
<dbReference type="SUPFAM" id="SSF51569">
    <property type="entry name" value="Aldolase"/>
    <property type="match status" value="1"/>
</dbReference>
<dbReference type="InterPro" id="IPR002220">
    <property type="entry name" value="DapA-like"/>
</dbReference>
<dbReference type="Pfam" id="PF00701">
    <property type="entry name" value="DHDPS"/>
    <property type="match status" value="1"/>
</dbReference>
<dbReference type="EMBL" id="ACHF01000019">
    <property type="protein sequence ID" value="EEI63935.1"/>
    <property type="molecule type" value="Genomic_DNA"/>
</dbReference>
<keyword evidence="1" id="KW-0456">Lyase</keyword>
<name>A0ABM9XRV7_9CORY</name>
<dbReference type="Proteomes" id="UP000006237">
    <property type="component" value="Unassembled WGS sequence"/>
</dbReference>